<feature type="domain" description="Methyl-accepting transducer" evidence="6">
    <location>
        <begin position="41"/>
        <end position="277"/>
    </location>
</feature>
<dbReference type="InterPro" id="IPR005770">
    <property type="entry name" value="PhnD"/>
</dbReference>
<reference evidence="8" key="1">
    <citation type="journal article" date="2013" name="Genome Announc.">
        <title>First genome sequence of a syntrophic acetate-oxidizing bacterium, Tepidanaerobacter acetatoxydans strain Re1.</title>
        <authorList>
            <person name="Manzoor S."/>
            <person name="Bongcam-Rudloff E."/>
            <person name="Schnurer A."/>
            <person name="Muller B."/>
        </authorList>
    </citation>
    <scope>NUCLEOTIDE SEQUENCE [LARGE SCALE GENOMIC DNA]</scope>
    <source>
        <strain evidence="8">Re1</strain>
    </source>
</reference>
<dbReference type="Proteomes" id="UP000010802">
    <property type="component" value="Chromosome"/>
</dbReference>
<dbReference type="InterPro" id="IPR004089">
    <property type="entry name" value="MCPsignal_dom"/>
</dbReference>
<dbReference type="SUPFAM" id="SSF53850">
    <property type="entry name" value="Periplasmic binding protein-like II"/>
    <property type="match status" value="1"/>
</dbReference>
<comment type="similarity">
    <text evidence="4">Belongs to the methyl-accepting chemotaxis (MCP) protein family.</text>
</comment>
<dbReference type="KEGG" id="tep:TepRe1_0576"/>
<dbReference type="SMART" id="SM00283">
    <property type="entry name" value="MA"/>
    <property type="match status" value="1"/>
</dbReference>
<keyword evidence="2" id="KW-0732">Signal</keyword>
<dbReference type="eggNOG" id="COG3221">
    <property type="taxonomic scope" value="Bacteria"/>
</dbReference>
<dbReference type="GO" id="GO:0007165">
    <property type="term" value="P:signal transduction"/>
    <property type="evidence" value="ECO:0007669"/>
    <property type="project" value="UniProtKB-KW"/>
</dbReference>
<dbReference type="OrthoDB" id="9781943at2"/>
<dbReference type="STRING" id="1209989.TepRe1_0576"/>
<sequence>MVNLKSHIDNAVMTSNSQANQSEILHLSEQVGYDAHELKWIVAKNADTVKNLVRLIDDISCNSQEISANAASGSEELKGLSLLASKLKETAAMVSQISRDYSKKVEEGSTAISEVEYALAQVTSQIDKSSAEIEALLGLTEKVKDFVSFTKHIAQQTNLLALNAAIEAARAGEAGRGFSVVANEIRKLAERSREKAQEIHDTADMINEGIVKACQISKEGVTGLQNTNAKMQIGKDVMNEAVAVFEDISELNSKLFDSSEEQAKVSEYLTEIFMTLSEKTASTADSTTKVAFLIKDQEKCNDELLVIAEKLVQKVYSLQKQSTYLKSKDEIIFGINPALSPEVIKSLYLPVINAICNKIGLIPRVLVATDYDALSNSLIDGIVDVGWFSPLAYVNARNKAPIIPLVTPVVNGAPSYLGFIITTVESGIKDLKDVKGERVAFVDPKSASGYAYPRMLLKKAGINPDRDLQEQLFLGTHSNVVEAVLSGSIKVGATYSEAIDDAKHRGLDVSKLVYLAQTDPIPKDCIAVRPGLEPETIEKLKNAFINYKDNKKGSSVINGFVVAYDDNYDIIREVVKDAG</sequence>
<protein>
    <submittedName>
        <fullName evidence="7">Methyl-accepting chemotaxis sensory transducer</fullName>
    </submittedName>
</protein>
<dbReference type="PANTHER" id="PTHR32089:SF112">
    <property type="entry name" value="LYSOZYME-LIKE PROTEIN-RELATED"/>
    <property type="match status" value="1"/>
</dbReference>
<evidence type="ECO:0000256" key="4">
    <source>
        <dbReference type="ARBA" id="ARBA00029447"/>
    </source>
</evidence>
<dbReference type="Pfam" id="PF12974">
    <property type="entry name" value="Phosphonate-bd"/>
    <property type="match status" value="1"/>
</dbReference>
<dbReference type="CDD" id="cd01071">
    <property type="entry name" value="PBP2_PhnD_like"/>
    <property type="match status" value="1"/>
</dbReference>
<evidence type="ECO:0000256" key="3">
    <source>
        <dbReference type="ARBA" id="ARBA00023224"/>
    </source>
</evidence>
<dbReference type="RefSeq" id="WP_013777687.1">
    <property type="nucleotide sequence ID" value="NC_015519.1"/>
</dbReference>
<dbReference type="EMBL" id="HF563609">
    <property type="protein sequence ID" value="CCP25319.1"/>
    <property type="molecule type" value="Genomic_DNA"/>
</dbReference>
<proteinExistence type="inferred from homology"/>
<dbReference type="Gene3D" id="3.40.190.10">
    <property type="entry name" value="Periplasmic binding protein-like II"/>
    <property type="match status" value="2"/>
</dbReference>
<dbReference type="eggNOG" id="COG0840">
    <property type="taxonomic scope" value="Bacteria"/>
</dbReference>
<dbReference type="GO" id="GO:0004888">
    <property type="term" value="F:transmembrane signaling receptor activity"/>
    <property type="evidence" value="ECO:0007669"/>
    <property type="project" value="InterPro"/>
</dbReference>
<dbReference type="GO" id="GO:0006935">
    <property type="term" value="P:chemotaxis"/>
    <property type="evidence" value="ECO:0007669"/>
    <property type="project" value="InterPro"/>
</dbReference>
<accession>L0RYM0</accession>
<accession>F4LVR7</accession>
<dbReference type="PATRIC" id="fig|1209989.3.peg.679"/>
<dbReference type="PROSITE" id="PS50111">
    <property type="entry name" value="CHEMOTAXIS_TRANSDUC_2"/>
    <property type="match status" value="1"/>
</dbReference>
<gene>
    <name evidence="7" type="ordered locus">TEPIRE1_0629</name>
</gene>
<comment type="similarity">
    <text evidence="1">Belongs to the phosphate/phosphite/phosphonate binding protein family.</text>
</comment>
<evidence type="ECO:0000256" key="5">
    <source>
        <dbReference type="PROSITE-ProRule" id="PRU00284"/>
    </source>
</evidence>
<evidence type="ECO:0000256" key="1">
    <source>
        <dbReference type="ARBA" id="ARBA00007162"/>
    </source>
</evidence>
<dbReference type="PRINTS" id="PR00260">
    <property type="entry name" value="CHEMTRNSDUCR"/>
</dbReference>
<keyword evidence="8" id="KW-1185">Reference proteome</keyword>
<dbReference type="PANTHER" id="PTHR32089">
    <property type="entry name" value="METHYL-ACCEPTING CHEMOTAXIS PROTEIN MCPB"/>
    <property type="match status" value="1"/>
</dbReference>
<dbReference type="AlphaFoldDB" id="F4LVR7"/>
<dbReference type="GO" id="GO:0043190">
    <property type="term" value="C:ATP-binding cassette (ABC) transporter complex"/>
    <property type="evidence" value="ECO:0007669"/>
    <property type="project" value="InterPro"/>
</dbReference>
<dbReference type="Gene3D" id="1.10.287.950">
    <property type="entry name" value="Methyl-accepting chemotaxis protein"/>
    <property type="match status" value="1"/>
</dbReference>
<dbReference type="InterPro" id="IPR004090">
    <property type="entry name" value="Chemotax_Me-accpt_rcpt"/>
</dbReference>
<name>F4LVR7_TEPAE</name>
<dbReference type="HOGENOM" id="CLU_030791_0_0_9"/>
<evidence type="ECO:0000313" key="7">
    <source>
        <dbReference type="EMBL" id="CCP25319.1"/>
    </source>
</evidence>
<dbReference type="KEGG" id="tae:TepiRe1_0629"/>
<dbReference type="GO" id="GO:0055085">
    <property type="term" value="P:transmembrane transport"/>
    <property type="evidence" value="ECO:0007669"/>
    <property type="project" value="InterPro"/>
</dbReference>
<evidence type="ECO:0000313" key="8">
    <source>
        <dbReference type="Proteomes" id="UP000010802"/>
    </source>
</evidence>
<dbReference type="Pfam" id="PF00015">
    <property type="entry name" value="MCPsignal"/>
    <property type="match status" value="1"/>
</dbReference>
<keyword evidence="3 5" id="KW-0807">Transducer</keyword>
<organism evidence="7 8">
    <name type="scientific">Tepidanaerobacter acetatoxydans (strain DSM 21804 / JCM 16047 / Re1)</name>
    <dbReference type="NCBI Taxonomy" id="1209989"/>
    <lineage>
        <taxon>Bacteria</taxon>
        <taxon>Bacillati</taxon>
        <taxon>Bacillota</taxon>
        <taxon>Clostridia</taxon>
        <taxon>Thermosediminibacterales</taxon>
        <taxon>Tepidanaerobacteraceae</taxon>
        <taxon>Tepidanaerobacter</taxon>
    </lineage>
</organism>
<dbReference type="SUPFAM" id="SSF58104">
    <property type="entry name" value="Methyl-accepting chemotaxis protein (MCP) signaling domain"/>
    <property type="match status" value="1"/>
</dbReference>
<dbReference type="NCBIfam" id="TIGR01098">
    <property type="entry name" value="3A0109s03R"/>
    <property type="match status" value="1"/>
</dbReference>
<evidence type="ECO:0000259" key="6">
    <source>
        <dbReference type="PROSITE" id="PS50111"/>
    </source>
</evidence>
<evidence type="ECO:0000256" key="2">
    <source>
        <dbReference type="ARBA" id="ARBA00022729"/>
    </source>
</evidence>